<comment type="catalytic activity">
    <reaction evidence="3">
        <text>2,5-dichlorocyclohexa-2,5-dien-1,4-diol + NAD(+) = 2,5-dichlorohydroquinone + NADH + H(+)</text>
        <dbReference type="Rhea" id="RHEA:15741"/>
        <dbReference type="ChEBI" id="CHEBI:15378"/>
        <dbReference type="ChEBI" id="CHEBI:27545"/>
        <dbReference type="ChEBI" id="CHEBI:28975"/>
        <dbReference type="ChEBI" id="CHEBI:57540"/>
        <dbReference type="ChEBI" id="CHEBI:57945"/>
    </reaction>
</comment>
<protein>
    <submittedName>
        <fullName evidence="5">Short-chain dehydrogenase/reductase SDR</fullName>
    </submittedName>
</protein>
<dbReference type="SMART" id="SM00822">
    <property type="entry name" value="PKS_KR"/>
    <property type="match status" value="1"/>
</dbReference>
<dbReference type="PRINTS" id="PR00080">
    <property type="entry name" value="SDRFAMILY"/>
</dbReference>
<gene>
    <name evidence="5" type="ORF">SIDU_11405</name>
</gene>
<evidence type="ECO:0000256" key="2">
    <source>
        <dbReference type="ARBA" id="ARBA00023002"/>
    </source>
</evidence>
<dbReference type="EMBL" id="CP013070">
    <property type="protein sequence ID" value="APL95063.1"/>
    <property type="molecule type" value="Genomic_DNA"/>
</dbReference>
<feature type="domain" description="Ketoreductase" evidence="4">
    <location>
        <begin position="16"/>
        <end position="191"/>
    </location>
</feature>
<organism evidence="5 6">
    <name type="scientific">Sphingobium indicum (strain DSM 16412 / CCM 7286 / MTCC 6364 / B90A)</name>
    <dbReference type="NCBI Taxonomy" id="861109"/>
    <lineage>
        <taxon>Bacteria</taxon>
        <taxon>Pseudomonadati</taxon>
        <taxon>Pseudomonadota</taxon>
        <taxon>Alphaproteobacteria</taxon>
        <taxon>Sphingomonadales</taxon>
        <taxon>Sphingomonadaceae</taxon>
        <taxon>Sphingobium</taxon>
    </lineage>
</organism>
<dbReference type="PRINTS" id="PR00081">
    <property type="entry name" value="GDHRDH"/>
</dbReference>
<evidence type="ECO:0000313" key="5">
    <source>
        <dbReference type="EMBL" id="APL95063.1"/>
    </source>
</evidence>
<accession>A0A1L5BQB3</accession>
<name>A0A1L5BQB3_SPHIB</name>
<dbReference type="KEGG" id="sinb:SIDU_11405"/>
<dbReference type="Gene3D" id="3.40.50.720">
    <property type="entry name" value="NAD(P)-binding Rossmann-like Domain"/>
    <property type="match status" value="1"/>
</dbReference>
<evidence type="ECO:0000256" key="3">
    <source>
        <dbReference type="ARBA" id="ARBA00051383"/>
    </source>
</evidence>
<dbReference type="RefSeq" id="WP_007683224.1">
    <property type="nucleotide sequence ID" value="NZ_CP013070.1"/>
</dbReference>
<proteinExistence type="inferred from homology"/>
<dbReference type="PANTHER" id="PTHR43639">
    <property type="entry name" value="OXIDOREDUCTASE, SHORT-CHAIN DEHYDROGENASE/REDUCTASE FAMILY (AFU_ORTHOLOGUE AFUA_5G02870)"/>
    <property type="match status" value="1"/>
</dbReference>
<dbReference type="InterPro" id="IPR057326">
    <property type="entry name" value="KR_dom"/>
</dbReference>
<dbReference type="SUPFAM" id="SSF51735">
    <property type="entry name" value="NAD(P)-binding Rossmann-fold domains"/>
    <property type="match status" value="1"/>
</dbReference>
<evidence type="ECO:0000259" key="4">
    <source>
        <dbReference type="SMART" id="SM00822"/>
    </source>
</evidence>
<sequence>MSEGVEPASNGRLGGTVAIVTGAASGMGAAIARKFVAAGASVVLADRNPAGERLAAELGAAARFQLLDVASESQWDDACSAALAAFGKLTALVNCAGIFIPLPMLETDREQFARSVDVNQLGVFLGMKAAAPLIADAGGGSIVNISSGVALRGIAGMFAYSASKWAVRGMTRCAALELAKHGIRVNGIYPGAIDTPMIQLNPAGFNDAIVATMPLARMGTPDEIADAVTFLTSAEAAYITGAELPVDGGGAI</sequence>
<dbReference type="GO" id="GO:0016491">
    <property type="term" value="F:oxidoreductase activity"/>
    <property type="evidence" value="ECO:0007669"/>
    <property type="project" value="UniProtKB-KW"/>
</dbReference>
<dbReference type="InterPro" id="IPR020904">
    <property type="entry name" value="Sc_DH/Rdtase_CS"/>
</dbReference>
<evidence type="ECO:0000256" key="1">
    <source>
        <dbReference type="ARBA" id="ARBA00006484"/>
    </source>
</evidence>
<evidence type="ECO:0000313" key="6">
    <source>
        <dbReference type="Proteomes" id="UP000004550"/>
    </source>
</evidence>
<dbReference type="InterPro" id="IPR002347">
    <property type="entry name" value="SDR_fam"/>
</dbReference>
<dbReference type="FunFam" id="3.40.50.720:FF:000084">
    <property type="entry name" value="Short-chain dehydrogenase reductase"/>
    <property type="match status" value="1"/>
</dbReference>
<dbReference type="Proteomes" id="UP000004550">
    <property type="component" value="Chromosome"/>
</dbReference>
<dbReference type="InterPro" id="IPR036291">
    <property type="entry name" value="NAD(P)-bd_dom_sf"/>
</dbReference>
<dbReference type="AlphaFoldDB" id="A0A1L5BQB3"/>
<keyword evidence="2" id="KW-0560">Oxidoreductase</keyword>
<comment type="similarity">
    <text evidence="1">Belongs to the short-chain dehydrogenases/reductases (SDR) family.</text>
</comment>
<reference evidence="5 6" key="1">
    <citation type="journal article" date="2012" name="J. Bacteriol.">
        <title>Genome sequence of Sphingobium indicum B90A, a hexachlorocyclohexane-degrading bacterium.</title>
        <authorList>
            <person name="Anand S."/>
            <person name="Sangwan N."/>
            <person name="Lata P."/>
            <person name="Kaur J."/>
            <person name="Dua A."/>
            <person name="Singh A.K."/>
            <person name="Verma M."/>
            <person name="Kaur J."/>
            <person name="Khurana J.P."/>
            <person name="Khurana P."/>
            <person name="Mathur S."/>
            <person name="Lal R."/>
        </authorList>
    </citation>
    <scope>NUCLEOTIDE SEQUENCE [LARGE SCALE GENOMIC DNA]</scope>
    <source>
        <strain evidence="6">DSM 16412 / CCM 7286 / MTCC 6364 / B90A</strain>
    </source>
</reference>
<dbReference type="PANTHER" id="PTHR43639:SF1">
    <property type="entry name" value="SHORT-CHAIN DEHYDROGENASE_REDUCTASE FAMILY PROTEIN"/>
    <property type="match status" value="1"/>
</dbReference>
<dbReference type="PROSITE" id="PS00061">
    <property type="entry name" value="ADH_SHORT"/>
    <property type="match status" value="1"/>
</dbReference>
<dbReference type="Pfam" id="PF13561">
    <property type="entry name" value="adh_short_C2"/>
    <property type="match status" value="1"/>
</dbReference>
<dbReference type="NCBIfam" id="NF005559">
    <property type="entry name" value="PRK07231.1"/>
    <property type="match status" value="1"/>
</dbReference>